<dbReference type="InterPro" id="IPR050266">
    <property type="entry name" value="AB_hydrolase_sf"/>
</dbReference>
<feature type="domain" description="AB hydrolase-1" evidence="1">
    <location>
        <begin position="100"/>
        <end position="360"/>
    </location>
</feature>
<dbReference type="SUPFAM" id="SSF53474">
    <property type="entry name" value="alpha/beta-Hydrolases"/>
    <property type="match status" value="1"/>
</dbReference>
<evidence type="ECO:0000259" key="1">
    <source>
        <dbReference type="Pfam" id="PF00561"/>
    </source>
</evidence>
<dbReference type="PANTHER" id="PTHR43798">
    <property type="entry name" value="MONOACYLGLYCEROL LIPASE"/>
    <property type="match status" value="1"/>
</dbReference>
<accession>A0ABR0F174</accession>
<dbReference type="PANTHER" id="PTHR43798:SF33">
    <property type="entry name" value="HYDROLASE, PUTATIVE (AFU_ORTHOLOGUE AFUA_2G14860)-RELATED"/>
    <property type="match status" value="1"/>
</dbReference>
<keyword evidence="3" id="KW-1185">Reference proteome</keyword>
<name>A0ABR0F174_ZASCE</name>
<dbReference type="EMBL" id="JAXOVC010000001">
    <property type="protein sequence ID" value="KAK4507602.1"/>
    <property type="molecule type" value="Genomic_DNA"/>
</dbReference>
<sequence>MNSTPLAFRTKLLDRRDWYIAITAPVIGYLAARLLANLIRAASYNGVPSRPKIYRAPSQNLLTERDIPYPPDALSGGRDVSTPFGNTRVYEWGPETGRKILFVHGISTPCIVFARLAKRLVDSGHRVMLFDLYGRGYSDGPDPSIYRQDIGFFSAQILSVLASSSLNWMEGFSMVGYSLGGGISAEFCSYYPHPVESLILICSGGVTRPFKISTVSKLMYNDLFPDWVVNWWMRRTLRAASVVKPIDKVEEVHDDHRAHAENSSFPIFEDRENASAATTVAWQVAAHEGFVPSFVSSVKYAPIHDGHERWRRIGERCEERRKGGQVRGLKEGKVLLLLGGYDAVISSTETAEDAASVLGEENVCTRVLEGGHDLPTVNSEECFQPQGDVIFAGRTVSKGTEELVLV</sequence>
<dbReference type="InterPro" id="IPR029058">
    <property type="entry name" value="AB_hydrolase_fold"/>
</dbReference>
<evidence type="ECO:0000313" key="3">
    <source>
        <dbReference type="Proteomes" id="UP001305779"/>
    </source>
</evidence>
<evidence type="ECO:0000313" key="2">
    <source>
        <dbReference type="EMBL" id="KAK4507602.1"/>
    </source>
</evidence>
<reference evidence="2 3" key="1">
    <citation type="journal article" date="2023" name="G3 (Bethesda)">
        <title>A chromosome-level genome assembly of Zasmidium syzygii isolated from banana leaves.</title>
        <authorList>
            <person name="van Westerhoven A.C."/>
            <person name="Mehrabi R."/>
            <person name="Talebi R."/>
            <person name="Steentjes M.B.F."/>
            <person name="Corcolon B."/>
            <person name="Chong P.A."/>
            <person name="Kema G.H.J."/>
            <person name="Seidl M.F."/>
        </authorList>
    </citation>
    <scope>NUCLEOTIDE SEQUENCE [LARGE SCALE GENOMIC DNA]</scope>
    <source>
        <strain evidence="2 3">P124</strain>
    </source>
</reference>
<dbReference type="Gene3D" id="3.40.50.1820">
    <property type="entry name" value="alpha/beta hydrolase"/>
    <property type="match status" value="1"/>
</dbReference>
<organism evidence="2 3">
    <name type="scientific">Zasmidium cellare</name>
    <name type="common">Wine cellar mold</name>
    <name type="synonym">Racodium cellare</name>
    <dbReference type="NCBI Taxonomy" id="395010"/>
    <lineage>
        <taxon>Eukaryota</taxon>
        <taxon>Fungi</taxon>
        <taxon>Dikarya</taxon>
        <taxon>Ascomycota</taxon>
        <taxon>Pezizomycotina</taxon>
        <taxon>Dothideomycetes</taxon>
        <taxon>Dothideomycetidae</taxon>
        <taxon>Mycosphaerellales</taxon>
        <taxon>Mycosphaerellaceae</taxon>
        <taxon>Zasmidium</taxon>
    </lineage>
</organism>
<gene>
    <name evidence="2" type="ORF">PRZ48_001337</name>
</gene>
<dbReference type="InterPro" id="IPR000073">
    <property type="entry name" value="AB_hydrolase_1"/>
</dbReference>
<protein>
    <recommendedName>
        <fullName evidence="1">AB hydrolase-1 domain-containing protein</fullName>
    </recommendedName>
</protein>
<dbReference type="Proteomes" id="UP001305779">
    <property type="component" value="Unassembled WGS sequence"/>
</dbReference>
<dbReference type="Pfam" id="PF00561">
    <property type="entry name" value="Abhydrolase_1"/>
    <property type="match status" value="1"/>
</dbReference>
<comment type="caution">
    <text evidence="2">The sequence shown here is derived from an EMBL/GenBank/DDBJ whole genome shotgun (WGS) entry which is preliminary data.</text>
</comment>
<dbReference type="PRINTS" id="PR00111">
    <property type="entry name" value="ABHYDROLASE"/>
</dbReference>
<proteinExistence type="predicted"/>